<dbReference type="GO" id="GO:1901135">
    <property type="term" value="P:carbohydrate derivative metabolic process"/>
    <property type="evidence" value="ECO:0007669"/>
    <property type="project" value="InterPro"/>
</dbReference>
<reference evidence="2" key="1">
    <citation type="submission" date="2016-02" db="EMBL/GenBank/DDBJ databases">
        <authorList>
            <person name="Kaur G."/>
            <person name="Nair G.R."/>
            <person name="Mayilraj S."/>
        </authorList>
    </citation>
    <scope>NUCLEOTIDE SEQUENCE [LARGE SCALE GENOMIC DNA]</scope>
    <source>
        <strain evidence="2">GA-15</strain>
    </source>
</reference>
<organism evidence="1 2">
    <name type="scientific">Corynebacterium stationis</name>
    <dbReference type="NCBI Taxonomy" id="1705"/>
    <lineage>
        <taxon>Bacteria</taxon>
        <taxon>Bacillati</taxon>
        <taxon>Actinomycetota</taxon>
        <taxon>Actinomycetes</taxon>
        <taxon>Mycobacteriales</taxon>
        <taxon>Corynebacteriaceae</taxon>
        <taxon>Corynebacterium</taxon>
    </lineage>
</organism>
<dbReference type="STRING" id="1705.CA21670_09405"/>
<evidence type="ECO:0000313" key="2">
    <source>
        <dbReference type="Proteomes" id="UP000076947"/>
    </source>
</evidence>
<comment type="caution">
    <text evidence="1">The sequence shown here is derived from an EMBL/GenBank/DDBJ whole genome shotgun (WGS) entry which is preliminary data.</text>
</comment>
<keyword evidence="2" id="KW-1185">Reference proteome</keyword>
<sequence length="340" mass="36736">MTDEGYFSGSQYDPETVRFFDVAHEGAHIRAIAAHIQHLNVVRGAEYRSIVILPTDQVARASAEMVTELISPLAWPITIADKLPHFVGPLDLVVAVGERADADWASLALITAARRGATTALIGPNRGPLAEDAPHETLTFPLPPTADGGSPSRYIAGLLAVLWSITDAEVIVAERLHELADIADEELQQLSPERDATVNPGRALREFTAQARVLHTASRIDKPADLPVGINVGMAVARCAAQIWSAHGLSGEFVEPELVPMVLERNQDNSARDDIFYDPFLDGEKTLVPLKIIVWGQAESHLPHSLAMACTDPGLSDLVCAVQLLIRAFAATAYDVLKED</sequence>
<dbReference type="AlphaFoldDB" id="A0A177IUG7"/>
<gene>
    <name evidence="1" type="ORF">AYJ05_02040</name>
</gene>
<dbReference type="EMBL" id="LSTQ01000001">
    <property type="protein sequence ID" value="OAH32480.1"/>
    <property type="molecule type" value="Genomic_DNA"/>
</dbReference>
<accession>A0A177IUG7</accession>
<dbReference type="GO" id="GO:0097367">
    <property type="term" value="F:carbohydrate derivative binding"/>
    <property type="evidence" value="ECO:0007669"/>
    <property type="project" value="InterPro"/>
</dbReference>
<dbReference type="OrthoDB" id="4427542at2"/>
<dbReference type="Proteomes" id="UP000076947">
    <property type="component" value="Unassembled WGS sequence"/>
</dbReference>
<proteinExistence type="predicted"/>
<dbReference type="RefSeq" id="WP_066836868.1">
    <property type="nucleotide sequence ID" value="NZ_CAMNZH010000031.1"/>
</dbReference>
<dbReference type="SUPFAM" id="SSF53697">
    <property type="entry name" value="SIS domain"/>
    <property type="match status" value="1"/>
</dbReference>
<name>A0A177IUG7_9CORY</name>
<evidence type="ECO:0000313" key="1">
    <source>
        <dbReference type="EMBL" id="OAH32480.1"/>
    </source>
</evidence>
<protein>
    <submittedName>
        <fullName evidence="1">Uncharacterized protein</fullName>
    </submittedName>
</protein>
<dbReference type="InterPro" id="IPR046348">
    <property type="entry name" value="SIS_dom_sf"/>
</dbReference>